<evidence type="ECO:0000313" key="1">
    <source>
        <dbReference type="EMBL" id="MDT7518566.1"/>
    </source>
</evidence>
<dbReference type="Proteomes" id="UP001321700">
    <property type="component" value="Unassembled WGS sequence"/>
</dbReference>
<gene>
    <name evidence="1" type="ORF">RAE19_07585</name>
</gene>
<organism evidence="1 2">
    <name type="scientific">Rhodoferax potami</name>
    <dbReference type="NCBI Taxonomy" id="3068338"/>
    <lineage>
        <taxon>Bacteria</taxon>
        <taxon>Pseudomonadati</taxon>
        <taxon>Pseudomonadota</taxon>
        <taxon>Betaproteobacteria</taxon>
        <taxon>Burkholderiales</taxon>
        <taxon>Comamonadaceae</taxon>
        <taxon>Rhodoferax</taxon>
    </lineage>
</organism>
<reference evidence="1 2" key="1">
    <citation type="submission" date="2023-08" db="EMBL/GenBank/DDBJ databases">
        <title>Rhodoferax potami sp. nov. and Rhodoferax mekongensis sp. nov., isolated from the Mekong River in Thailand.</title>
        <authorList>
            <person name="Kitikhun S."/>
            <person name="Charoenyingcharoen P."/>
            <person name="Siriarchawattana P."/>
            <person name="Likhitrattanapisal S."/>
            <person name="Nilsakha T."/>
            <person name="Chanpet A."/>
            <person name="Rattanawaree P."/>
            <person name="Ingsriswang S."/>
        </authorList>
    </citation>
    <scope>NUCLEOTIDE SEQUENCE [LARGE SCALE GENOMIC DNA]</scope>
    <source>
        <strain evidence="1 2">TBRC 17660</strain>
    </source>
</reference>
<dbReference type="RefSeq" id="WP_313874319.1">
    <property type="nucleotide sequence ID" value="NZ_JAVBIK010000001.1"/>
</dbReference>
<comment type="caution">
    <text evidence="1">The sequence shown here is derived from an EMBL/GenBank/DDBJ whole genome shotgun (WGS) entry which is preliminary data.</text>
</comment>
<accession>A0ABU3KLD9</accession>
<proteinExistence type="predicted"/>
<keyword evidence="2" id="KW-1185">Reference proteome</keyword>
<protein>
    <submittedName>
        <fullName evidence="1">Uncharacterized protein</fullName>
    </submittedName>
</protein>
<sequence length="153" mass="17424">MTRSDKLGKLVAVFDQFHFAIAKLDDPMAQRLVVNWAGIRHQYDQPTIAPRSALASGMEQGLRETPMLMQSMQPEARKHAVQALAAATSAHYPDFLVKEADRLAKIKMRGSIRGEGEFHLVRHQIDMLEGEPGQEQELRLLYELAEKFEGRRR</sequence>
<name>A0ABU3KLD9_9BURK</name>
<dbReference type="EMBL" id="JAVBIK010000001">
    <property type="protein sequence ID" value="MDT7518566.1"/>
    <property type="molecule type" value="Genomic_DNA"/>
</dbReference>
<evidence type="ECO:0000313" key="2">
    <source>
        <dbReference type="Proteomes" id="UP001321700"/>
    </source>
</evidence>